<name>A0A0Q3VHC8_9BACI</name>
<reference evidence="2 3" key="1">
    <citation type="submission" date="2015-09" db="EMBL/GenBank/DDBJ databases">
        <title>Genome sequencing project for genomic taxonomy and phylogenomics of Bacillus-like bacteria.</title>
        <authorList>
            <person name="Liu B."/>
            <person name="Wang J."/>
            <person name="Zhu Y."/>
            <person name="Liu G."/>
            <person name="Chen Q."/>
            <person name="Chen Z."/>
            <person name="Lan J."/>
            <person name="Che J."/>
            <person name="Ge C."/>
            <person name="Shi H."/>
            <person name="Pan Z."/>
            <person name="Liu X."/>
        </authorList>
    </citation>
    <scope>NUCLEOTIDE SEQUENCE [LARGE SCALE GENOMIC DNA]</scope>
    <source>
        <strain evidence="2 3">FJAT-18043</strain>
    </source>
</reference>
<evidence type="ECO:0000313" key="3">
    <source>
        <dbReference type="Proteomes" id="UP000050996"/>
    </source>
</evidence>
<keyword evidence="1" id="KW-1133">Transmembrane helix</keyword>
<dbReference type="PATRIC" id="fig|1637975.4.peg.2787"/>
<evidence type="ECO:0000256" key="1">
    <source>
        <dbReference type="SAM" id="Phobius"/>
    </source>
</evidence>
<feature type="transmembrane region" description="Helical" evidence="1">
    <location>
        <begin position="6"/>
        <end position="22"/>
    </location>
</feature>
<dbReference type="EMBL" id="LJIX01000006">
    <property type="protein sequence ID" value="KQL19671.1"/>
    <property type="molecule type" value="Genomic_DNA"/>
</dbReference>
<comment type="caution">
    <text evidence="2">The sequence shown here is derived from an EMBL/GenBank/DDBJ whole genome shotgun (WGS) entry which is preliminary data.</text>
</comment>
<keyword evidence="3" id="KW-1185">Reference proteome</keyword>
<organism evidence="2 3">
    <name type="scientific">Cytobacillus solani</name>
    <dbReference type="NCBI Taxonomy" id="1637975"/>
    <lineage>
        <taxon>Bacteria</taxon>
        <taxon>Bacillati</taxon>
        <taxon>Bacillota</taxon>
        <taxon>Bacilli</taxon>
        <taxon>Bacillales</taxon>
        <taxon>Bacillaceae</taxon>
        <taxon>Cytobacillus</taxon>
    </lineage>
</organism>
<evidence type="ECO:0000313" key="2">
    <source>
        <dbReference type="EMBL" id="KQL19671.1"/>
    </source>
</evidence>
<protein>
    <submittedName>
        <fullName evidence="2">Uncharacterized protein</fullName>
    </submittedName>
</protein>
<dbReference type="AlphaFoldDB" id="A0A0Q3VHC8"/>
<dbReference type="STRING" id="1637975.AN957_14570"/>
<dbReference type="RefSeq" id="WP_231690074.1">
    <property type="nucleotide sequence ID" value="NZ_CP041305.1"/>
</dbReference>
<keyword evidence="1" id="KW-0812">Transmembrane</keyword>
<gene>
    <name evidence="2" type="ORF">AN957_14570</name>
</gene>
<sequence length="310" mass="36146">MEAFIFILIIGFIFLFVFLKLNRKKRKLRLKNESVPSHLGMHVSEGKLIVKALDASFPSIFKSNVKTRILEQHPNWTENEYQWRFFELKRYFVMNSLLKSVPMFSEEVDEVWHEMLMFTKDYEKFSMKFYGEFLHHMPNMESEPIPGERAFFDWMYLSLFEPRLNSHLLWGVFLKHPIKKEILLDFKHLSDEELLKKYFRQTTQWDNVKKYLINKLKLEIQQAEQFQHEKNPFIKIKSENEFHIILPAAVFFSLYGVDHYENNINSLIPFYSAKAAASGSSCSGFGCVSSSDSDSGGGSSCSSCGGGCSS</sequence>
<accession>A0A0Q3VHC8</accession>
<keyword evidence="1" id="KW-0472">Membrane</keyword>
<dbReference type="Proteomes" id="UP000050996">
    <property type="component" value="Unassembled WGS sequence"/>
</dbReference>
<proteinExistence type="predicted"/>